<feature type="compositionally biased region" description="Low complexity" evidence="5">
    <location>
        <begin position="1153"/>
        <end position="1163"/>
    </location>
</feature>
<feature type="compositionally biased region" description="Basic residues" evidence="5">
    <location>
        <begin position="861"/>
        <end position="870"/>
    </location>
</feature>
<feature type="domain" description="Serine/threonine-protein kinase 11-interacting protein PH" evidence="8">
    <location>
        <begin position="629"/>
        <end position="744"/>
    </location>
</feature>
<dbReference type="GO" id="GO:0016301">
    <property type="term" value="F:kinase activity"/>
    <property type="evidence" value="ECO:0007669"/>
    <property type="project" value="UniProtKB-KW"/>
</dbReference>
<feature type="region of interest" description="Disordered" evidence="5">
    <location>
        <begin position="589"/>
        <end position="622"/>
    </location>
</feature>
<keyword evidence="6" id="KW-1133">Transmembrane helix</keyword>
<dbReference type="InterPro" id="IPR001611">
    <property type="entry name" value="Leu-rich_rpt"/>
</dbReference>
<comment type="subcellular location">
    <subcellularLocation>
        <location evidence="1">Cytoplasm</location>
    </subcellularLocation>
</comment>
<feature type="compositionally biased region" description="Basic residues" evidence="5">
    <location>
        <begin position="429"/>
        <end position="441"/>
    </location>
</feature>
<dbReference type="InterPro" id="IPR032675">
    <property type="entry name" value="LRR_dom_sf"/>
</dbReference>
<gene>
    <name evidence="10" type="ORF">ElyMa_003092800</name>
</gene>
<dbReference type="SUPFAM" id="SSF52075">
    <property type="entry name" value="Outer arm dynein light chain 1"/>
    <property type="match status" value="1"/>
</dbReference>
<evidence type="ECO:0000256" key="5">
    <source>
        <dbReference type="SAM" id="MobiDB-lite"/>
    </source>
</evidence>
<sequence length="1711" mass="186924">MASGTSSPSGLLSLVSDSPTTYGSSTRQKDLSRVGLSGLRKLCALLRNEGHRVLSGQSDFTLTSEVLSHLLVSCRRHSVVLNERASAVPDQPIRTPTFVINRRPVVTQNVDSVEDEWNGHVQFIKDFMLSTPNLKRLLPHVESLDLSHNCLEKCDVYLEYLGDLVYISLAYNLLTSVPSFSLSSRASLVSLILRGNNLDQIKGIENLTVLSELDLGENCISDHSFLEPLLYLTRLSQLQLDSNPLFYHRRHRKLTASCLSRQALSLEFELDKKRLTVSEITYYEPRSLQNKYKTQAAPSEVNNSTGGSSIPERRPSLSSGIGTELERSKRKRLKPRQTEIVETSGDFTSSRDASPGTTPRRNEAMRLRTEEALRTKEQVEELRRHYGPNWLQAIEDRNIFNKDKSDARPQSGEVSKSDNDSISSSGKTKLSKSKSKKKGKQSQHSEALSPASEPTSKTDTGDESVVKSGDERVAVAVHHSQTVGDSTCPSDSDAPTKSERTEVTNPIMAALARLAAQQVEGDVYTASDSQDDRTYSSSKLKEMNSSRDNLTSESESAAGASTLQTDGRLIGPSITASTLTTQIESLSPIKPAEEDGDSSFFKSSQDDSQSADIERSTSHDSSADIYLDEAELTEPMVATLPLQDNKMILVSMSLSYLLEKDIKDKLTEKLELASLLSMESRVVAEGGAGARRDEGNGGGGVGVYRAWSGEEKVELTLKFDYINRDRQKRCYLLDVADSKAITDFLQPFLDARIEAAKLKLAEVMQCLKCNRTFLKRDVLKKKKELPSAGNLQDLKALQELMDKTAFICPKCGSSMVIDYTPSASAATATTASTSSQHGRSASSTPVGSYTSTEGWMDRMKQKQAVKLPHKKASDRIDGRVSQLARKDSTSSLDLARSRKSSVMSNGSVTKDSRTNSVESTRDRSNAFSAANKMSRSVAVTKRERTVSEKGELHLVEDYFEDDSTHSDISSSKLAAMTTSLRGDPSTMGSAATVRRPSLNQASKGGNTEAESQARSIDNASRTCGELVDSGFLSGVNSDSLDQEKLKGSLASGFPNKVGQDQARESGGSGSNSGTERGAADNKRKTSTSSQHKHLSAMEELVNSMVQEGHSIGGWESASQGNLGQKSISVSAFRDLVSSAPSNNRRERTGSRTSSVDVASSASAFQRSDSASSIAVLSRGTSVGDDVNSGVVNFTLGNGPNGAEEGGDWRCPRSGEGEDEVVPRVVSPLSSNICSSMVSSVYESSVRTVTDEDINGLGVDTVSNGCAETTETPTVIDDGSSCSSSSEDMISIYDLPTRPKKSRSKRNSKTSKSKIKSQSFGSYSERSSNQVDGEVSLPQGSIENVTDNVDSAQSVDNGRLDTSSLKQPSSSGQAGYLGADNLNGENDVDSDSETEVLSELDVTPQFAFHHLNHRLTLYLMMTLFEPHEEFVCKIQGEFSQYIIDESYEGIFVMSSARFYILKIMSDDHTQDPSQWVNCIEIQPIPELRYIDLGLGGQSLRLEFVTDCSSYTIITRNRDRTTQFIEVLHTNLAKYAVSNGIASHVVVNEDVDQMTLDNLDKDVLSRATPGQKLLLYCMGFIQRGVTDRFPVSFVISTNDICLVRACHQWPQPRLQAPITVETVGRQFVVLERQLVNNVASVNVDEASMRKISLELFNEKEGVSTHWNITMASRQTTMAHWYTVVVVVVVVVVMSFPVRSLASSVSRSNVDFPR</sequence>
<dbReference type="GO" id="GO:0005737">
    <property type="term" value="C:cytoplasm"/>
    <property type="evidence" value="ECO:0007669"/>
    <property type="project" value="UniProtKB-SubCell"/>
</dbReference>
<feature type="region of interest" description="Disordered" evidence="5">
    <location>
        <begin position="830"/>
        <end position="923"/>
    </location>
</feature>
<feature type="compositionally biased region" description="Polar residues" evidence="5">
    <location>
        <begin position="836"/>
        <end position="853"/>
    </location>
</feature>
<accession>A0AAV4INK4</accession>
<feature type="compositionally biased region" description="Polar residues" evidence="5">
    <location>
        <begin position="291"/>
        <end position="308"/>
    </location>
</feature>
<feature type="compositionally biased region" description="Polar residues" evidence="5">
    <location>
        <begin position="1351"/>
        <end position="1372"/>
    </location>
</feature>
<feature type="compositionally biased region" description="Basic and acidic residues" evidence="5">
    <location>
        <begin position="612"/>
        <end position="622"/>
    </location>
</feature>
<dbReference type="PANTHER" id="PTHR15454">
    <property type="entry name" value="NISCHARIN RELATED"/>
    <property type="match status" value="1"/>
</dbReference>
<evidence type="ECO:0000256" key="3">
    <source>
        <dbReference type="ARBA" id="ARBA00022614"/>
    </source>
</evidence>
<feature type="compositionally biased region" description="Polar residues" evidence="5">
    <location>
        <begin position="997"/>
        <end position="1016"/>
    </location>
</feature>
<protein>
    <submittedName>
        <fullName evidence="10">Serine/threonine-protein kinase 11-interacting protein</fullName>
    </submittedName>
</protein>
<feature type="compositionally biased region" description="Basic and acidic residues" evidence="5">
    <location>
        <begin position="464"/>
        <end position="473"/>
    </location>
</feature>
<dbReference type="Pfam" id="PF23142">
    <property type="entry name" value="PH_PLEKHM2"/>
    <property type="match status" value="1"/>
</dbReference>
<feature type="compositionally biased region" description="Low complexity" evidence="5">
    <location>
        <begin position="598"/>
        <end position="611"/>
    </location>
</feature>
<keyword evidence="10" id="KW-0418">Kinase</keyword>
<feature type="region of interest" description="Disordered" evidence="5">
    <location>
        <begin position="979"/>
        <end position="1016"/>
    </location>
</feature>
<keyword evidence="4" id="KW-0677">Repeat</keyword>
<reference evidence="10 11" key="1">
    <citation type="journal article" date="2021" name="Elife">
        <title>Chloroplast acquisition without the gene transfer in kleptoplastic sea slugs, Plakobranchus ocellatus.</title>
        <authorList>
            <person name="Maeda T."/>
            <person name="Takahashi S."/>
            <person name="Yoshida T."/>
            <person name="Shimamura S."/>
            <person name="Takaki Y."/>
            <person name="Nagai Y."/>
            <person name="Toyoda A."/>
            <person name="Suzuki Y."/>
            <person name="Arimoto A."/>
            <person name="Ishii H."/>
            <person name="Satoh N."/>
            <person name="Nishiyama T."/>
            <person name="Hasebe M."/>
            <person name="Maruyama T."/>
            <person name="Minagawa J."/>
            <person name="Obokata J."/>
            <person name="Shigenobu S."/>
        </authorList>
    </citation>
    <scope>NUCLEOTIDE SEQUENCE [LARGE SCALE GENOMIC DNA]</scope>
</reference>
<evidence type="ECO:0000313" key="10">
    <source>
        <dbReference type="EMBL" id="GFS11685.1"/>
    </source>
</evidence>
<dbReference type="PANTHER" id="PTHR15454:SF69">
    <property type="entry name" value="SERINE_THREONINE-PROTEIN KINASE 11-INTERACTING PROTEIN"/>
    <property type="match status" value="1"/>
</dbReference>
<feature type="compositionally biased region" description="Low complexity" evidence="5">
    <location>
        <begin position="1"/>
        <end position="19"/>
    </location>
</feature>
<evidence type="ECO:0000259" key="9">
    <source>
        <dbReference type="Pfam" id="PF25624"/>
    </source>
</evidence>
<feature type="domain" description="PLEKHM2 PH" evidence="7">
    <location>
        <begin position="1408"/>
        <end position="1533"/>
    </location>
</feature>
<feature type="compositionally biased region" description="Low complexity" evidence="5">
    <location>
        <begin position="552"/>
        <end position="561"/>
    </location>
</feature>
<feature type="region of interest" description="Disordered" evidence="5">
    <location>
        <begin position="291"/>
        <end position="373"/>
    </location>
</feature>
<feature type="compositionally biased region" description="Basic residues" evidence="5">
    <location>
        <begin position="1297"/>
        <end position="1314"/>
    </location>
</feature>
<feature type="region of interest" description="Disordered" evidence="5">
    <location>
        <begin position="1263"/>
        <end position="1335"/>
    </location>
</feature>
<evidence type="ECO:0000256" key="6">
    <source>
        <dbReference type="SAM" id="Phobius"/>
    </source>
</evidence>
<feature type="compositionally biased region" description="Polar residues" evidence="5">
    <location>
        <begin position="1319"/>
        <end position="1330"/>
    </location>
</feature>
<dbReference type="Gene3D" id="3.80.10.10">
    <property type="entry name" value="Ribonuclease Inhibitor"/>
    <property type="match status" value="1"/>
</dbReference>
<feature type="compositionally biased region" description="Basic and acidic residues" evidence="5">
    <location>
        <begin position="530"/>
        <end position="545"/>
    </location>
</feature>
<evidence type="ECO:0000259" key="8">
    <source>
        <dbReference type="Pfam" id="PF25357"/>
    </source>
</evidence>
<dbReference type="Pfam" id="PF25624">
    <property type="entry name" value="PH_S11IP_C"/>
    <property type="match status" value="1"/>
</dbReference>
<keyword evidence="11" id="KW-1185">Reference proteome</keyword>
<feature type="compositionally biased region" description="Basic and acidic residues" evidence="5">
    <location>
        <begin position="360"/>
        <end position="373"/>
    </location>
</feature>
<comment type="caution">
    <text evidence="10">The sequence shown here is derived from an EMBL/GenBank/DDBJ whole genome shotgun (WGS) entry which is preliminary data.</text>
</comment>
<feature type="domain" description="STK11-interacting protein C-terminal PH" evidence="9">
    <location>
        <begin position="1566"/>
        <end position="1673"/>
    </location>
</feature>
<feature type="region of interest" description="Disordered" evidence="5">
    <location>
        <begin position="1048"/>
        <end position="1094"/>
    </location>
</feature>
<evidence type="ECO:0000256" key="4">
    <source>
        <dbReference type="ARBA" id="ARBA00022737"/>
    </source>
</evidence>
<name>A0AAV4INK4_9GAST</name>
<dbReference type="PROSITE" id="PS51450">
    <property type="entry name" value="LRR"/>
    <property type="match status" value="1"/>
</dbReference>
<keyword evidence="6" id="KW-0472">Membrane</keyword>
<dbReference type="InterPro" id="IPR057676">
    <property type="entry name" value="PH_S11IP_C"/>
</dbReference>
<dbReference type="Proteomes" id="UP000762676">
    <property type="component" value="Unassembled WGS sequence"/>
</dbReference>
<feature type="region of interest" description="Disordered" evidence="5">
    <location>
        <begin position="1351"/>
        <end position="1389"/>
    </location>
</feature>
<proteinExistence type="predicted"/>
<evidence type="ECO:0000256" key="1">
    <source>
        <dbReference type="ARBA" id="ARBA00004496"/>
    </source>
</evidence>
<dbReference type="InterPro" id="IPR057288">
    <property type="entry name" value="PH_PLEKHM2"/>
</dbReference>
<feature type="compositionally biased region" description="Polar residues" evidence="5">
    <location>
        <begin position="900"/>
        <end position="918"/>
    </location>
</feature>
<evidence type="ECO:0000313" key="11">
    <source>
        <dbReference type="Proteomes" id="UP000762676"/>
    </source>
</evidence>
<feature type="compositionally biased region" description="Low complexity" evidence="5">
    <location>
        <begin position="1275"/>
        <end position="1291"/>
    </location>
</feature>
<evidence type="ECO:0000259" key="7">
    <source>
        <dbReference type="Pfam" id="PF23142"/>
    </source>
</evidence>
<feature type="region of interest" description="Disordered" evidence="5">
    <location>
        <begin position="401"/>
        <end position="505"/>
    </location>
</feature>
<feature type="region of interest" description="Disordered" evidence="5">
    <location>
        <begin position="518"/>
        <end position="569"/>
    </location>
</feature>
<feature type="region of interest" description="Disordered" evidence="5">
    <location>
        <begin position="1138"/>
        <end position="1163"/>
    </location>
</feature>
<feature type="compositionally biased region" description="Polar residues" evidence="5">
    <location>
        <begin position="479"/>
        <end position="493"/>
    </location>
</feature>
<dbReference type="EMBL" id="BMAT01006385">
    <property type="protein sequence ID" value="GFS11685.1"/>
    <property type="molecule type" value="Genomic_DNA"/>
</dbReference>
<keyword evidence="10" id="KW-0808">Transferase</keyword>
<dbReference type="Pfam" id="PF25357">
    <property type="entry name" value="PH_S11IP"/>
    <property type="match status" value="1"/>
</dbReference>
<organism evidence="10 11">
    <name type="scientific">Elysia marginata</name>
    <dbReference type="NCBI Taxonomy" id="1093978"/>
    <lineage>
        <taxon>Eukaryota</taxon>
        <taxon>Metazoa</taxon>
        <taxon>Spiralia</taxon>
        <taxon>Lophotrochozoa</taxon>
        <taxon>Mollusca</taxon>
        <taxon>Gastropoda</taxon>
        <taxon>Heterobranchia</taxon>
        <taxon>Euthyneura</taxon>
        <taxon>Panpulmonata</taxon>
        <taxon>Sacoglossa</taxon>
        <taxon>Placobranchoidea</taxon>
        <taxon>Plakobranchidae</taxon>
        <taxon>Elysia</taxon>
    </lineage>
</organism>
<dbReference type="InterPro" id="IPR057292">
    <property type="entry name" value="PH_S11IP"/>
</dbReference>
<feature type="compositionally biased region" description="Basic and acidic residues" evidence="5">
    <location>
        <begin position="871"/>
        <end position="888"/>
    </location>
</feature>
<keyword evidence="6" id="KW-0812">Transmembrane</keyword>
<feature type="region of interest" description="Disordered" evidence="5">
    <location>
        <begin position="1"/>
        <end position="29"/>
    </location>
</feature>
<feature type="compositionally biased region" description="Polar residues" evidence="5">
    <location>
        <begin position="1263"/>
        <end position="1272"/>
    </location>
</feature>
<evidence type="ECO:0000256" key="2">
    <source>
        <dbReference type="ARBA" id="ARBA00022490"/>
    </source>
</evidence>
<feature type="transmembrane region" description="Helical" evidence="6">
    <location>
        <begin position="1676"/>
        <end position="1695"/>
    </location>
</feature>
<keyword evidence="3" id="KW-0433">Leucine-rich repeat</keyword>
<feature type="compositionally biased region" description="Polar residues" evidence="5">
    <location>
        <begin position="345"/>
        <end position="359"/>
    </location>
</feature>
<keyword evidence="2" id="KW-0963">Cytoplasm</keyword>